<dbReference type="Pfam" id="PF12395">
    <property type="entry name" value="DUF3658"/>
    <property type="match status" value="1"/>
</dbReference>
<reference evidence="3 5" key="1">
    <citation type="submission" date="2017-09" db="EMBL/GenBank/DDBJ databases">
        <title>FDA dAtabase for Regulatory Grade micrObial Sequences (FDA-ARGOS): Supporting development and validation of Infectious Disease Dx tests.</title>
        <authorList>
            <person name="Minogue T."/>
            <person name="Wolcott M."/>
            <person name="Wasieloski L."/>
            <person name="Aguilar W."/>
            <person name="Moore D."/>
            <person name="Tallon L."/>
            <person name="Sadzewicz L."/>
            <person name="Ott S."/>
            <person name="Zhao X."/>
            <person name="Nagaraj S."/>
            <person name="Vavikolanu K."/>
            <person name="Aluvathingal J."/>
            <person name="Nadendla S."/>
            <person name="Sichtig H."/>
        </authorList>
    </citation>
    <scope>NUCLEOTIDE SEQUENCE [LARGE SCALE GENOMIC DNA]</scope>
    <source>
        <strain evidence="3 5">FDAARGOS_392</strain>
    </source>
</reference>
<sequence length="259" mass="29914">MNGLYITSGEDAAGLLYLHDLQLDKSNEVMAVLDDFSFGPLSDAERAGALRCRLWKSIWRTQWWITPDIEFKLSSEFCEYKNKLRQLAEENRPVVVWLGDNPHDRLMLAMICACLPDKTPLSVANVVTSPYLAGNKYSTVAMCSVALLQTVMPVKLSVRKRNFLKNQWLDWKSMGQGWRDIDRYGALAEYPIHYLDSALLNELSTVHYKSAKEVMQCIMSRYFVSETFLYWRLSFLLHNGSVFFHQIRKAVPMLIKISR</sequence>
<evidence type="ECO:0000313" key="4">
    <source>
        <dbReference type="EMBL" id="SQA97920.1"/>
    </source>
</evidence>
<evidence type="ECO:0000313" key="6">
    <source>
        <dbReference type="Proteomes" id="UP000251197"/>
    </source>
</evidence>
<accession>A0A291E339</accession>
<feature type="domain" description="DUF3658" evidence="2">
    <location>
        <begin position="155"/>
        <end position="246"/>
    </location>
</feature>
<evidence type="ECO:0000259" key="2">
    <source>
        <dbReference type="Pfam" id="PF12395"/>
    </source>
</evidence>
<dbReference type="InterPro" id="IPR022123">
    <property type="entry name" value="DUF3658"/>
</dbReference>
<dbReference type="RefSeq" id="WP_061274663.1">
    <property type="nucleotide sequence ID" value="NZ_CP023525.1"/>
</dbReference>
<dbReference type="EMBL" id="CP023525">
    <property type="protein sequence ID" value="ATF94494.1"/>
    <property type="molecule type" value="Genomic_DNA"/>
</dbReference>
<feature type="domain" description="DUF1835" evidence="1">
    <location>
        <begin position="6"/>
        <end position="119"/>
    </location>
</feature>
<dbReference type="InterPro" id="IPR014973">
    <property type="entry name" value="DUF1835"/>
</dbReference>
<gene>
    <name evidence="3" type="ORF">CO704_21545</name>
    <name evidence="4" type="ORF">NCTC12120_01768</name>
</gene>
<evidence type="ECO:0000313" key="3">
    <source>
        <dbReference type="EMBL" id="ATF94494.1"/>
    </source>
</evidence>
<name>A0A291E339_9ENTR</name>
<organism evidence="3 5">
    <name type="scientific">Cedecea neteri</name>
    <dbReference type="NCBI Taxonomy" id="158822"/>
    <lineage>
        <taxon>Bacteria</taxon>
        <taxon>Pseudomonadati</taxon>
        <taxon>Pseudomonadota</taxon>
        <taxon>Gammaproteobacteria</taxon>
        <taxon>Enterobacterales</taxon>
        <taxon>Enterobacteriaceae</taxon>
        <taxon>Cedecea</taxon>
    </lineage>
</organism>
<dbReference type="Proteomes" id="UP000251197">
    <property type="component" value="Unassembled WGS sequence"/>
</dbReference>
<dbReference type="Proteomes" id="UP000217979">
    <property type="component" value="Chromosome"/>
</dbReference>
<dbReference type="Pfam" id="PF08874">
    <property type="entry name" value="DUF1835"/>
    <property type="match status" value="1"/>
</dbReference>
<proteinExistence type="predicted"/>
<reference evidence="4 6" key="2">
    <citation type="submission" date="2018-06" db="EMBL/GenBank/DDBJ databases">
        <authorList>
            <consortium name="Pathogen Informatics"/>
            <person name="Doyle S."/>
        </authorList>
    </citation>
    <scope>NUCLEOTIDE SEQUENCE [LARGE SCALE GENOMIC DNA]</scope>
    <source>
        <strain evidence="4 6">NCTC12120</strain>
    </source>
</reference>
<dbReference type="EMBL" id="UAVU01000003">
    <property type="protein sequence ID" value="SQA97920.1"/>
    <property type="molecule type" value="Genomic_DNA"/>
</dbReference>
<evidence type="ECO:0000313" key="5">
    <source>
        <dbReference type="Proteomes" id="UP000217979"/>
    </source>
</evidence>
<evidence type="ECO:0000259" key="1">
    <source>
        <dbReference type="Pfam" id="PF08874"/>
    </source>
</evidence>
<protein>
    <submittedName>
        <fullName evidence="4">Domain of uncharacterized function (DUF1835)</fullName>
    </submittedName>
</protein>
<dbReference type="AlphaFoldDB" id="A0A291E339"/>